<evidence type="ECO:0000256" key="5">
    <source>
        <dbReference type="ARBA" id="ARBA00023040"/>
    </source>
</evidence>
<evidence type="ECO:0000256" key="8">
    <source>
        <dbReference type="ARBA" id="ARBA00023224"/>
    </source>
</evidence>
<evidence type="ECO:0000259" key="11">
    <source>
        <dbReference type="PROSITE" id="PS50262"/>
    </source>
</evidence>
<feature type="transmembrane region" description="Helical" evidence="10">
    <location>
        <begin position="83"/>
        <end position="104"/>
    </location>
</feature>
<proteinExistence type="inferred from homology"/>
<sequence length="339" mass="38026">MSMSAWEWSFLIFIAMMLLFSVSSNILVVIVMMKNKKLRNVTNTLICNLALSDILLGALVLPQNLHDLSHEDDYHEGIFLCKVANACPIWCITCSIYTLVVISFERKRGIVYSLSKQISIEHCKIIIPSLWIASTLVIMPTIIAFGEVNVFDENHNKTYTSCGTHLVTHTYSFVNGIFLLLCSYIIPLFILLFNYFEIIRFVLKQGKEVKPSENQTNGSLVTSTSVVFKKRIQIVKMLIIVAVLFAVSWLPYFITLIIAKVSGKDASEHASGPENMMKIFLSAFSTAYNVVLYVIFNANFRRGLKEILCCRASAPSRSDNQNKDGSVVPSGKIVGNAIR</sequence>
<keyword evidence="13" id="KW-1185">Reference proteome</keyword>
<keyword evidence="5" id="KW-0297">G-protein coupled receptor</keyword>
<dbReference type="SUPFAM" id="SSF81321">
    <property type="entry name" value="Family A G protein-coupled receptor-like"/>
    <property type="match status" value="1"/>
</dbReference>
<evidence type="ECO:0000256" key="4">
    <source>
        <dbReference type="ARBA" id="ARBA00022989"/>
    </source>
</evidence>
<feature type="transmembrane region" description="Helical" evidence="10">
    <location>
        <begin position="279"/>
        <end position="296"/>
    </location>
</feature>
<feature type="transmembrane region" description="Helical" evidence="10">
    <location>
        <begin position="238"/>
        <end position="259"/>
    </location>
</feature>
<organism evidence="12 13">
    <name type="scientific">Tegillarca granosa</name>
    <name type="common">Malaysian cockle</name>
    <name type="synonym">Anadara granosa</name>
    <dbReference type="NCBI Taxonomy" id="220873"/>
    <lineage>
        <taxon>Eukaryota</taxon>
        <taxon>Metazoa</taxon>
        <taxon>Spiralia</taxon>
        <taxon>Lophotrochozoa</taxon>
        <taxon>Mollusca</taxon>
        <taxon>Bivalvia</taxon>
        <taxon>Autobranchia</taxon>
        <taxon>Pteriomorphia</taxon>
        <taxon>Arcoida</taxon>
        <taxon>Arcoidea</taxon>
        <taxon>Arcidae</taxon>
        <taxon>Tegillarca</taxon>
    </lineage>
</organism>
<feature type="domain" description="G-protein coupled receptors family 1 profile" evidence="11">
    <location>
        <begin position="24"/>
        <end position="293"/>
    </location>
</feature>
<evidence type="ECO:0000256" key="1">
    <source>
        <dbReference type="ARBA" id="ARBA00004141"/>
    </source>
</evidence>
<comment type="similarity">
    <text evidence="2">Belongs to the G-protein coupled receptor 1 family.</text>
</comment>
<keyword evidence="7" id="KW-0675">Receptor</keyword>
<evidence type="ECO:0000256" key="6">
    <source>
        <dbReference type="ARBA" id="ARBA00023136"/>
    </source>
</evidence>
<feature type="transmembrane region" description="Helical" evidence="10">
    <location>
        <begin position="125"/>
        <end position="146"/>
    </location>
</feature>
<dbReference type="EMBL" id="JARBDR010000214">
    <property type="protein sequence ID" value="KAJ8317984.1"/>
    <property type="molecule type" value="Genomic_DNA"/>
</dbReference>
<feature type="transmembrane region" description="Helical" evidence="10">
    <location>
        <begin position="173"/>
        <end position="196"/>
    </location>
</feature>
<dbReference type="InterPro" id="IPR000611">
    <property type="entry name" value="NPY_rcpt"/>
</dbReference>
<dbReference type="InterPro" id="IPR017452">
    <property type="entry name" value="GPCR_Rhodpsn_7TM"/>
</dbReference>
<dbReference type="InterPro" id="IPR000276">
    <property type="entry name" value="GPCR_Rhodpsn"/>
</dbReference>
<dbReference type="Pfam" id="PF00001">
    <property type="entry name" value="7tm_1"/>
    <property type="match status" value="1"/>
</dbReference>
<gene>
    <name evidence="12" type="ORF">KUTeg_003075</name>
</gene>
<comment type="subcellular location">
    <subcellularLocation>
        <location evidence="1">Membrane</location>
        <topology evidence="1">Multi-pass membrane protein</topology>
    </subcellularLocation>
</comment>
<keyword evidence="3 10" id="KW-0812">Transmembrane</keyword>
<evidence type="ECO:0000256" key="2">
    <source>
        <dbReference type="ARBA" id="ARBA00010663"/>
    </source>
</evidence>
<dbReference type="CDD" id="cd00637">
    <property type="entry name" value="7tm_classA_rhodopsin-like"/>
    <property type="match status" value="1"/>
</dbReference>
<keyword evidence="6 10" id="KW-0472">Membrane</keyword>
<name>A0ABQ9FL39_TEGGR</name>
<evidence type="ECO:0000256" key="9">
    <source>
        <dbReference type="SAM" id="MobiDB-lite"/>
    </source>
</evidence>
<evidence type="ECO:0000313" key="12">
    <source>
        <dbReference type="EMBL" id="KAJ8317984.1"/>
    </source>
</evidence>
<keyword evidence="4 10" id="KW-1133">Transmembrane helix</keyword>
<keyword evidence="8" id="KW-0807">Transducer</keyword>
<accession>A0ABQ9FL39</accession>
<evidence type="ECO:0000313" key="13">
    <source>
        <dbReference type="Proteomes" id="UP001217089"/>
    </source>
</evidence>
<dbReference type="PRINTS" id="PR01012">
    <property type="entry name" value="NRPEPTIDEYR"/>
</dbReference>
<protein>
    <recommendedName>
        <fullName evidence="11">G-protein coupled receptors family 1 profile domain-containing protein</fullName>
    </recommendedName>
</protein>
<dbReference type="PRINTS" id="PR00237">
    <property type="entry name" value="GPCRRHODOPSN"/>
</dbReference>
<feature type="region of interest" description="Disordered" evidence="9">
    <location>
        <begin position="315"/>
        <end position="339"/>
    </location>
</feature>
<dbReference type="PANTHER" id="PTHR45695:SF9">
    <property type="entry name" value="LEUCOKININ RECEPTOR"/>
    <property type="match status" value="1"/>
</dbReference>
<reference evidence="12 13" key="1">
    <citation type="submission" date="2022-12" db="EMBL/GenBank/DDBJ databases">
        <title>Chromosome-level genome of Tegillarca granosa.</title>
        <authorList>
            <person name="Kim J."/>
        </authorList>
    </citation>
    <scope>NUCLEOTIDE SEQUENCE [LARGE SCALE GENOMIC DNA]</scope>
    <source>
        <strain evidence="12">Teg-2019</strain>
        <tissue evidence="12">Adductor muscle</tissue>
    </source>
</reference>
<dbReference type="Proteomes" id="UP001217089">
    <property type="component" value="Unassembled WGS sequence"/>
</dbReference>
<dbReference type="PANTHER" id="PTHR45695">
    <property type="entry name" value="LEUCOKININ RECEPTOR-RELATED"/>
    <property type="match status" value="1"/>
</dbReference>
<evidence type="ECO:0000256" key="10">
    <source>
        <dbReference type="SAM" id="Phobius"/>
    </source>
</evidence>
<dbReference type="PROSITE" id="PS50262">
    <property type="entry name" value="G_PROTEIN_RECEP_F1_2"/>
    <property type="match status" value="1"/>
</dbReference>
<dbReference type="Gene3D" id="1.20.1070.10">
    <property type="entry name" value="Rhodopsin 7-helix transmembrane proteins"/>
    <property type="match status" value="1"/>
</dbReference>
<comment type="caution">
    <text evidence="12">The sequence shown here is derived from an EMBL/GenBank/DDBJ whole genome shotgun (WGS) entry which is preliminary data.</text>
</comment>
<dbReference type="SMART" id="SM01381">
    <property type="entry name" value="7TM_GPCR_Srsx"/>
    <property type="match status" value="1"/>
</dbReference>
<evidence type="ECO:0000256" key="3">
    <source>
        <dbReference type="ARBA" id="ARBA00022692"/>
    </source>
</evidence>
<feature type="transmembrane region" description="Helical" evidence="10">
    <location>
        <begin position="45"/>
        <end position="63"/>
    </location>
</feature>
<feature type="transmembrane region" description="Helical" evidence="10">
    <location>
        <begin position="12"/>
        <end position="33"/>
    </location>
</feature>
<evidence type="ECO:0000256" key="7">
    <source>
        <dbReference type="ARBA" id="ARBA00023170"/>
    </source>
</evidence>